<gene>
    <name evidence="6" type="ORF">GCM10009533_15770</name>
</gene>
<protein>
    <submittedName>
        <fullName evidence="6">TetR/AcrR family transcriptional regulator</fullName>
    </submittedName>
</protein>
<dbReference type="EMBL" id="BAAAGS010000007">
    <property type="protein sequence ID" value="GAA0517497.1"/>
    <property type="molecule type" value="Genomic_DNA"/>
</dbReference>
<reference evidence="6 7" key="1">
    <citation type="journal article" date="2019" name="Int. J. Syst. Evol. Microbiol.">
        <title>The Global Catalogue of Microorganisms (GCM) 10K type strain sequencing project: providing services to taxonomists for standard genome sequencing and annotation.</title>
        <authorList>
            <consortium name="The Broad Institute Genomics Platform"/>
            <consortium name="The Broad Institute Genome Sequencing Center for Infectious Disease"/>
            <person name="Wu L."/>
            <person name="Ma J."/>
        </authorList>
    </citation>
    <scope>NUCLEOTIDE SEQUENCE [LARGE SCALE GENOMIC DNA]</scope>
    <source>
        <strain evidence="6 7">JCM 10303</strain>
    </source>
</reference>
<feature type="domain" description="HTH tetR-type" evidence="5">
    <location>
        <begin position="15"/>
        <end position="75"/>
    </location>
</feature>
<sequence length="218" mass="24240">MSTEPAPQRRRLEPDQRRSQILAVARRLFGRGSYSSVSTTDIAREAGVARALINHYFGSKRELYLEVVRQMMVVPGSVAQHLPRTTTEERVSILVDRWLDVVDRNKELWLSAIGSEAIGRDEDIERIVLESDEIATDNVLLAAMMTDVTEGREELRAMIRAFGSMLKAASREWLVRGTLSRGDLHVMLTQSALHLLGTVYPAVCRLGPVPGDLEAAGS</sequence>
<accession>A0ABN1CED4</accession>
<dbReference type="SUPFAM" id="SSF46689">
    <property type="entry name" value="Homeodomain-like"/>
    <property type="match status" value="1"/>
</dbReference>
<dbReference type="Gene3D" id="1.10.357.10">
    <property type="entry name" value="Tetracycline Repressor, domain 2"/>
    <property type="match status" value="1"/>
</dbReference>
<evidence type="ECO:0000256" key="2">
    <source>
        <dbReference type="ARBA" id="ARBA00023125"/>
    </source>
</evidence>
<evidence type="ECO:0000313" key="7">
    <source>
        <dbReference type="Proteomes" id="UP001500729"/>
    </source>
</evidence>
<dbReference type="PROSITE" id="PS50977">
    <property type="entry name" value="HTH_TETR_2"/>
    <property type="match status" value="1"/>
</dbReference>
<dbReference type="RefSeq" id="WP_009942255.1">
    <property type="nucleotide sequence ID" value="NZ_BAAAGS010000007.1"/>
</dbReference>
<evidence type="ECO:0000259" key="5">
    <source>
        <dbReference type="PROSITE" id="PS50977"/>
    </source>
</evidence>
<keyword evidence="2 4" id="KW-0238">DNA-binding</keyword>
<dbReference type="Pfam" id="PF00440">
    <property type="entry name" value="TetR_N"/>
    <property type="match status" value="1"/>
</dbReference>
<dbReference type="InterPro" id="IPR001647">
    <property type="entry name" value="HTH_TetR"/>
</dbReference>
<evidence type="ECO:0000256" key="4">
    <source>
        <dbReference type="PROSITE-ProRule" id="PRU00335"/>
    </source>
</evidence>
<keyword evidence="3" id="KW-0804">Transcription</keyword>
<comment type="caution">
    <text evidence="6">The sequence shown here is derived from an EMBL/GenBank/DDBJ whole genome shotgun (WGS) entry which is preliminary data.</text>
</comment>
<keyword evidence="1" id="KW-0805">Transcription regulation</keyword>
<dbReference type="PRINTS" id="PR00455">
    <property type="entry name" value="HTHTETR"/>
</dbReference>
<evidence type="ECO:0000256" key="1">
    <source>
        <dbReference type="ARBA" id="ARBA00023015"/>
    </source>
</evidence>
<name>A0ABN1CED4_SACER</name>
<evidence type="ECO:0000313" key="6">
    <source>
        <dbReference type="EMBL" id="GAA0517497.1"/>
    </source>
</evidence>
<dbReference type="InterPro" id="IPR009057">
    <property type="entry name" value="Homeodomain-like_sf"/>
</dbReference>
<proteinExistence type="predicted"/>
<dbReference type="PROSITE" id="PS01081">
    <property type="entry name" value="HTH_TETR_1"/>
    <property type="match status" value="1"/>
</dbReference>
<dbReference type="InterPro" id="IPR023772">
    <property type="entry name" value="DNA-bd_HTH_TetR-type_CS"/>
</dbReference>
<keyword evidence="7" id="KW-1185">Reference proteome</keyword>
<dbReference type="Proteomes" id="UP001500729">
    <property type="component" value="Unassembled WGS sequence"/>
</dbReference>
<dbReference type="PANTHER" id="PTHR30055">
    <property type="entry name" value="HTH-TYPE TRANSCRIPTIONAL REGULATOR RUTR"/>
    <property type="match status" value="1"/>
</dbReference>
<dbReference type="InterPro" id="IPR050109">
    <property type="entry name" value="HTH-type_TetR-like_transc_reg"/>
</dbReference>
<evidence type="ECO:0000256" key="3">
    <source>
        <dbReference type="ARBA" id="ARBA00023163"/>
    </source>
</evidence>
<feature type="DNA-binding region" description="H-T-H motif" evidence="4">
    <location>
        <begin position="38"/>
        <end position="57"/>
    </location>
</feature>
<organism evidence="6 7">
    <name type="scientific">Saccharopolyspora erythraea</name>
    <name type="common">Streptomyces erythraeus</name>
    <dbReference type="NCBI Taxonomy" id="1836"/>
    <lineage>
        <taxon>Bacteria</taxon>
        <taxon>Bacillati</taxon>
        <taxon>Actinomycetota</taxon>
        <taxon>Actinomycetes</taxon>
        <taxon>Pseudonocardiales</taxon>
        <taxon>Pseudonocardiaceae</taxon>
        <taxon>Saccharopolyspora</taxon>
    </lineage>
</organism>
<dbReference type="PANTHER" id="PTHR30055:SF234">
    <property type="entry name" value="HTH-TYPE TRANSCRIPTIONAL REGULATOR BETI"/>
    <property type="match status" value="1"/>
</dbReference>